<feature type="compositionally biased region" description="Low complexity" evidence="1">
    <location>
        <begin position="91"/>
        <end position="107"/>
    </location>
</feature>
<proteinExistence type="predicted"/>
<keyword evidence="2" id="KW-0732">Signal</keyword>
<dbReference type="SUPFAM" id="SSF55797">
    <property type="entry name" value="PR-1-like"/>
    <property type="match status" value="1"/>
</dbReference>
<organism evidence="4 5">
    <name type="scientific">Hydrogeniiclostridium mannosilyticum</name>
    <dbReference type="NCBI Taxonomy" id="2764322"/>
    <lineage>
        <taxon>Bacteria</taxon>
        <taxon>Bacillati</taxon>
        <taxon>Bacillota</taxon>
        <taxon>Clostridia</taxon>
        <taxon>Eubacteriales</taxon>
        <taxon>Acutalibacteraceae</taxon>
        <taxon>Hydrogeniiclostridium</taxon>
    </lineage>
</organism>
<dbReference type="InterPro" id="IPR035940">
    <property type="entry name" value="CAP_sf"/>
</dbReference>
<dbReference type="AlphaFoldDB" id="A0A328UDW0"/>
<dbReference type="EMBL" id="QLYR01000001">
    <property type="protein sequence ID" value="RAQ30047.1"/>
    <property type="molecule type" value="Genomic_DNA"/>
</dbReference>
<sequence length="288" mass="30922">MRMKFFILSLLLIMLLNGCTTSEIPSSSSDSVSTVLQSSESESHHNETSSETNISSESANVSSEPKDTSSKSENVSSSSARTDISEPDDPSPASSSSASKNTESPASSTPPADISSQSPVESEEPSSGSTWTPTVYATENDHAEIAKEVVKYINEYRASQGASPATQLPGLSEYAKYRSKQLVTNFAHDTNDVRAAATALKYGEYVDPSVHGLDGEPYYRPCAREAIGQFGKIGTIDEVAQHIANMFFNSSGHWAYVGSSEYSYIGIGITYAANRWYCNIAVSNENNG</sequence>
<dbReference type="Gene3D" id="3.40.33.10">
    <property type="entry name" value="CAP"/>
    <property type="match status" value="1"/>
</dbReference>
<dbReference type="InterPro" id="IPR014044">
    <property type="entry name" value="CAP_dom"/>
</dbReference>
<reference evidence="4 5" key="1">
    <citation type="submission" date="2018-06" db="EMBL/GenBank/DDBJ databases">
        <title>Noncontiguous genome sequence of Ruminococcaceae bacterium ASD2818.</title>
        <authorList>
            <person name="Chaplin A.V."/>
            <person name="Sokolova S.R."/>
            <person name="Kochetkova T.O."/>
            <person name="Goltsov A.Y."/>
            <person name="Trofimov D.Y."/>
            <person name="Efimov B.A."/>
        </authorList>
    </citation>
    <scope>NUCLEOTIDE SEQUENCE [LARGE SCALE GENOMIC DNA]</scope>
    <source>
        <strain evidence="4 5">ASD2818</strain>
    </source>
</reference>
<feature type="compositionally biased region" description="Low complexity" evidence="1">
    <location>
        <begin position="23"/>
        <end position="40"/>
    </location>
</feature>
<name>A0A328UDW0_9FIRM</name>
<feature type="compositionally biased region" description="Low complexity" evidence="1">
    <location>
        <begin position="115"/>
        <end position="129"/>
    </location>
</feature>
<keyword evidence="5" id="KW-1185">Reference proteome</keyword>
<feature type="compositionally biased region" description="Low complexity" evidence="1">
    <location>
        <begin position="49"/>
        <end position="58"/>
    </location>
</feature>
<evidence type="ECO:0000313" key="5">
    <source>
        <dbReference type="Proteomes" id="UP000249377"/>
    </source>
</evidence>
<evidence type="ECO:0000256" key="2">
    <source>
        <dbReference type="SAM" id="SignalP"/>
    </source>
</evidence>
<dbReference type="Proteomes" id="UP000249377">
    <property type="component" value="Unassembled WGS sequence"/>
</dbReference>
<protein>
    <recommendedName>
        <fullName evidence="3">SCP domain-containing protein</fullName>
    </recommendedName>
</protein>
<comment type="caution">
    <text evidence="4">The sequence shown here is derived from an EMBL/GenBank/DDBJ whole genome shotgun (WGS) entry which is preliminary data.</text>
</comment>
<evidence type="ECO:0000259" key="3">
    <source>
        <dbReference type="Pfam" id="PF00188"/>
    </source>
</evidence>
<feature type="chain" id="PRO_5038424169" description="SCP domain-containing protein" evidence="2">
    <location>
        <begin position="23"/>
        <end position="288"/>
    </location>
</feature>
<evidence type="ECO:0000256" key="1">
    <source>
        <dbReference type="SAM" id="MobiDB-lite"/>
    </source>
</evidence>
<accession>A0A328UDW0</accession>
<dbReference type="RefSeq" id="WP_112331243.1">
    <property type="nucleotide sequence ID" value="NZ_QLYR01000001.1"/>
</dbReference>
<gene>
    <name evidence="4" type="ORF">DPQ25_00625</name>
</gene>
<feature type="region of interest" description="Disordered" evidence="1">
    <location>
        <begin position="23"/>
        <end position="134"/>
    </location>
</feature>
<feature type="domain" description="SCP" evidence="3">
    <location>
        <begin position="151"/>
        <end position="279"/>
    </location>
</feature>
<feature type="signal peptide" evidence="2">
    <location>
        <begin position="1"/>
        <end position="22"/>
    </location>
</feature>
<dbReference type="Pfam" id="PF00188">
    <property type="entry name" value="CAP"/>
    <property type="match status" value="1"/>
</dbReference>
<evidence type="ECO:0000313" key="4">
    <source>
        <dbReference type="EMBL" id="RAQ30047.1"/>
    </source>
</evidence>